<dbReference type="GO" id="GO:0005829">
    <property type="term" value="C:cytosol"/>
    <property type="evidence" value="ECO:0007669"/>
    <property type="project" value="TreeGrafter"/>
</dbReference>
<dbReference type="InterPro" id="IPR027417">
    <property type="entry name" value="P-loop_NTPase"/>
</dbReference>
<dbReference type="SMART" id="SM00487">
    <property type="entry name" value="DEXDc"/>
    <property type="match status" value="1"/>
</dbReference>
<evidence type="ECO:0000256" key="2">
    <source>
        <dbReference type="ARBA" id="ARBA00022801"/>
    </source>
</evidence>
<organism evidence="6 7">
    <name type="scientific">Candidatus Segetimicrobium genomatis</name>
    <dbReference type="NCBI Taxonomy" id="2569760"/>
    <lineage>
        <taxon>Bacteria</taxon>
        <taxon>Bacillati</taxon>
        <taxon>Candidatus Sysuimicrobiota</taxon>
        <taxon>Candidatus Sysuimicrobiia</taxon>
        <taxon>Candidatus Sysuimicrobiales</taxon>
        <taxon>Candidatus Segetimicrobiaceae</taxon>
        <taxon>Candidatus Segetimicrobium</taxon>
    </lineage>
</organism>
<evidence type="ECO:0000313" key="7">
    <source>
        <dbReference type="Proteomes" id="UP000318509"/>
    </source>
</evidence>
<dbReference type="InterPro" id="IPR011545">
    <property type="entry name" value="DEAD/DEAH_box_helicase_dom"/>
</dbReference>
<dbReference type="Proteomes" id="UP000318509">
    <property type="component" value="Unassembled WGS sequence"/>
</dbReference>
<dbReference type="InterPro" id="IPR014001">
    <property type="entry name" value="Helicase_ATP-bd"/>
</dbReference>
<dbReference type="Pfam" id="PF00270">
    <property type="entry name" value="DEAD"/>
    <property type="match status" value="1"/>
</dbReference>
<reference evidence="6 7" key="1">
    <citation type="journal article" date="2019" name="Nat. Microbiol.">
        <title>Mediterranean grassland soil C-N compound turnover is dependent on rainfall and depth, and is mediated by genomically divergent microorganisms.</title>
        <authorList>
            <person name="Diamond S."/>
            <person name="Andeer P.F."/>
            <person name="Li Z."/>
            <person name="Crits-Christoph A."/>
            <person name="Burstein D."/>
            <person name="Anantharaman K."/>
            <person name="Lane K.R."/>
            <person name="Thomas B.C."/>
            <person name="Pan C."/>
            <person name="Northen T.R."/>
            <person name="Banfield J.F."/>
        </authorList>
    </citation>
    <scope>NUCLEOTIDE SEQUENCE [LARGE SCALE GENOMIC DNA]</scope>
    <source>
        <strain evidence="6">NP_3</strain>
    </source>
</reference>
<comment type="caution">
    <text evidence="6">The sequence shown here is derived from an EMBL/GenBank/DDBJ whole genome shotgun (WGS) entry which is preliminary data.</text>
</comment>
<keyword evidence="4" id="KW-0067">ATP-binding</keyword>
<accession>A0A537JZE6</accession>
<dbReference type="GO" id="GO:0003676">
    <property type="term" value="F:nucleic acid binding"/>
    <property type="evidence" value="ECO:0007669"/>
    <property type="project" value="InterPro"/>
</dbReference>
<dbReference type="Gene3D" id="3.40.50.300">
    <property type="entry name" value="P-loop containing nucleotide triphosphate hydrolases"/>
    <property type="match status" value="1"/>
</dbReference>
<feature type="domain" description="Helicase ATP-binding" evidence="5">
    <location>
        <begin position="38"/>
        <end position="208"/>
    </location>
</feature>
<dbReference type="SUPFAM" id="SSF52540">
    <property type="entry name" value="P-loop containing nucleoside triphosphate hydrolases"/>
    <property type="match status" value="1"/>
</dbReference>
<dbReference type="GO" id="GO:0003724">
    <property type="term" value="F:RNA helicase activity"/>
    <property type="evidence" value="ECO:0007669"/>
    <property type="project" value="TreeGrafter"/>
</dbReference>
<dbReference type="GO" id="GO:0016787">
    <property type="term" value="F:hydrolase activity"/>
    <property type="evidence" value="ECO:0007669"/>
    <property type="project" value="UniProtKB-KW"/>
</dbReference>
<protein>
    <submittedName>
        <fullName evidence="6">DEAD/DEAH box helicase</fullName>
    </submittedName>
</protein>
<evidence type="ECO:0000313" key="6">
    <source>
        <dbReference type="EMBL" id="TMI88870.1"/>
    </source>
</evidence>
<evidence type="ECO:0000256" key="1">
    <source>
        <dbReference type="ARBA" id="ARBA00022741"/>
    </source>
</evidence>
<dbReference type="GO" id="GO:0005524">
    <property type="term" value="F:ATP binding"/>
    <property type="evidence" value="ECO:0007669"/>
    <property type="project" value="UniProtKB-KW"/>
</dbReference>
<dbReference type="InterPro" id="IPR044742">
    <property type="entry name" value="DEAD/DEAH_RhlB"/>
</dbReference>
<gene>
    <name evidence="6" type="ORF">E6H00_11355</name>
</gene>
<name>A0A537JZE6_9BACT</name>
<sequence>MAGQSRGTGYDGLVDTRIQRAIRDLGWTAPTTIQAQVIPALKTGRDLVARAETGSARTAAFGIPMLQRLDPRSKAVQGLVLVPNRDLARAVAADLGALGTYTRLRIVAIFEGEPGARQVAHLREKPHIVIGTPGRVLDHLGKGTLTLRSVSLLVLDAADRMLEMGFRSDVEQILVRTPSTRQTALFASAVGDPVRTMVGRYLRNPIYVAIAMRETRAAATGE</sequence>
<dbReference type="InterPro" id="IPR050079">
    <property type="entry name" value="DEAD_box_RNA_helicase"/>
</dbReference>
<dbReference type="PROSITE" id="PS51192">
    <property type="entry name" value="HELICASE_ATP_BIND_1"/>
    <property type="match status" value="1"/>
</dbReference>
<keyword evidence="3 6" id="KW-0347">Helicase</keyword>
<evidence type="ECO:0000256" key="4">
    <source>
        <dbReference type="ARBA" id="ARBA00022840"/>
    </source>
</evidence>
<evidence type="ECO:0000259" key="5">
    <source>
        <dbReference type="PROSITE" id="PS51192"/>
    </source>
</evidence>
<dbReference type="AlphaFoldDB" id="A0A537JZE6"/>
<keyword evidence="2" id="KW-0378">Hydrolase</keyword>
<dbReference type="CDD" id="cd00268">
    <property type="entry name" value="DEADc"/>
    <property type="match status" value="1"/>
</dbReference>
<proteinExistence type="predicted"/>
<keyword evidence="1" id="KW-0547">Nucleotide-binding</keyword>
<dbReference type="PANTHER" id="PTHR47959:SF1">
    <property type="entry name" value="ATP-DEPENDENT RNA HELICASE DBPA"/>
    <property type="match status" value="1"/>
</dbReference>
<evidence type="ECO:0000256" key="3">
    <source>
        <dbReference type="ARBA" id="ARBA00022806"/>
    </source>
</evidence>
<dbReference type="EMBL" id="VBAK01000133">
    <property type="protein sequence ID" value="TMI88870.1"/>
    <property type="molecule type" value="Genomic_DNA"/>
</dbReference>
<dbReference type="PANTHER" id="PTHR47959">
    <property type="entry name" value="ATP-DEPENDENT RNA HELICASE RHLE-RELATED"/>
    <property type="match status" value="1"/>
</dbReference>